<gene>
    <name evidence="1" type="ORF">Airi01_097810</name>
</gene>
<dbReference type="Proteomes" id="UP001165135">
    <property type="component" value="Unassembled WGS sequence"/>
</dbReference>
<reference evidence="1" key="1">
    <citation type="submission" date="2023-03" db="EMBL/GenBank/DDBJ databases">
        <title>Actinoallomurus iriomotensis NBRC 103681.</title>
        <authorList>
            <person name="Ichikawa N."/>
            <person name="Sato H."/>
            <person name="Tonouchi N."/>
        </authorList>
    </citation>
    <scope>NUCLEOTIDE SEQUENCE</scope>
    <source>
        <strain evidence="1">NBRC 103681</strain>
    </source>
</reference>
<dbReference type="Gene3D" id="1.10.8.1060">
    <property type="entry name" value="Corynebacterium glutamicum thioredoxin-dependent arsenate reductase, N-terminal domain"/>
    <property type="match status" value="1"/>
</dbReference>
<name>A0A9W6RTF7_9ACTN</name>
<dbReference type="EMBL" id="BSTJ01000020">
    <property type="protein sequence ID" value="GLY81514.1"/>
    <property type="molecule type" value="Genomic_DNA"/>
</dbReference>
<dbReference type="AlphaFoldDB" id="A0A9W6RTF7"/>
<accession>A0A9W6RTF7</accession>
<evidence type="ECO:0000313" key="1">
    <source>
        <dbReference type="EMBL" id="GLY81514.1"/>
    </source>
</evidence>
<organism evidence="1 2">
    <name type="scientific">Actinoallomurus iriomotensis</name>
    <dbReference type="NCBI Taxonomy" id="478107"/>
    <lineage>
        <taxon>Bacteria</taxon>
        <taxon>Bacillati</taxon>
        <taxon>Actinomycetota</taxon>
        <taxon>Actinomycetes</taxon>
        <taxon>Streptosporangiales</taxon>
        <taxon>Thermomonosporaceae</taxon>
        <taxon>Actinoallomurus</taxon>
    </lineage>
</organism>
<protein>
    <submittedName>
        <fullName evidence="1">Uncharacterized protein</fullName>
    </submittedName>
</protein>
<evidence type="ECO:0000313" key="2">
    <source>
        <dbReference type="Proteomes" id="UP001165135"/>
    </source>
</evidence>
<proteinExistence type="predicted"/>
<sequence length="86" mass="8893">MPGGVLAAAAADAESAMAWTFETVAENLADEFGEVHPAEMVIRCVEAARHSAEEVIGEASPELVERIARKHLEVLALAAAEGHGGG</sequence>
<comment type="caution">
    <text evidence="1">The sequence shown here is derived from an EMBL/GenBank/DDBJ whole genome shotgun (WGS) entry which is preliminary data.</text>
</comment>